<evidence type="ECO:0000313" key="1">
    <source>
        <dbReference type="EMBL" id="KAL3652144.1"/>
    </source>
</evidence>
<sequence>MVSLYGFSCGELVDCLDKLTETEAGLLGYSDVQRGSVDAGGAAVKAWSFAEARSSGGDGDEKPDRHLD</sequence>
<comment type="caution">
    <text evidence="1">The sequence shown here is derived from an EMBL/GenBank/DDBJ whole genome shotgun (WGS) entry which is preliminary data.</text>
</comment>
<organism evidence="1 2">
    <name type="scientific">Castilleja foliolosa</name>
    <dbReference type="NCBI Taxonomy" id="1961234"/>
    <lineage>
        <taxon>Eukaryota</taxon>
        <taxon>Viridiplantae</taxon>
        <taxon>Streptophyta</taxon>
        <taxon>Embryophyta</taxon>
        <taxon>Tracheophyta</taxon>
        <taxon>Spermatophyta</taxon>
        <taxon>Magnoliopsida</taxon>
        <taxon>eudicotyledons</taxon>
        <taxon>Gunneridae</taxon>
        <taxon>Pentapetalae</taxon>
        <taxon>asterids</taxon>
        <taxon>lamiids</taxon>
        <taxon>Lamiales</taxon>
        <taxon>Orobanchaceae</taxon>
        <taxon>Pedicularideae</taxon>
        <taxon>Castillejinae</taxon>
        <taxon>Castilleja</taxon>
    </lineage>
</organism>
<protein>
    <submittedName>
        <fullName evidence="1">Uncharacterized protein</fullName>
    </submittedName>
</protein>
<evidence type="ECO:0000313" key="2">
    <source>
        <dbReference type="Proteomes" id="UP001632038"/>
    </source>
</evidence>
<accession>A0ABD3EGJ5</accession>
<dbReference type="EMBL" id="JAVIJP010000005">
    <property type="protein sequence ID" value="KAL3652144.1"/>
    <property type="molecule type" value="Genomic_DNA"/>
</dbReference>
<dbReference type="Proteomes" id="UP001632038">
    <property type="component" value="Unassembled WGS sequence"/>
</dbReference>
<keyword evidence="2" id="KW-1185">Reference proteome</keyword>
<dbReference type="AlphaFoldDB" id="A0ABD3EGJ5"/>
<name>A0ABD3EGJ5_9LAMI</name>
<proteinExistence type="predicted"/>
<gene>
    <name evidence="1" type="ORF">CASFOL_001825</name>
</gene>
<reference evidence="2" key="1">
    <citation type="journal article" date="2024" name="IScience">
        <title>Strigolactones Initiate the Formation of Haustorium-like Structures in Castilleja.</title>
        <authorList>
            <person name="Buerger M."/>
            <person name="Peterson D."/>
            <person name="Chory J."/>
        </authorList>
    </citation>
    <scope>NUCLEOTIDE SEQUENCE [LARGE SCALE GENOMIC DNA]</scope>
</reference>